<dbReference type="GO" id="GO:0005524">
    <property type="term" value="F:ATP binding"/>
    <property type="evidence" value="ECO:0007669"/>
    <property type="project" value="UniProtKB-KW"/>
</dbReference>
<keyword evidence="3 9" id="KW-0418">Kinase</keyword>
<keyword evidence="10" id="KW-1185">Reference proteome</keyword>
<keyword evidence="6" id="KW-1133">Transmembrane helix</keyword>
<feature type="domain" description="PPM-type phosphatase" evidence="8">
    <location>
        <begin position="33"/>
        <end position="264"/>
    </location>
</feature>
<feature type="region of interest" description="Disordered" evidence="5">
    <location>
        <begin position="1"/>
        <end position="21"/>
    </location>
</feature>
<evidence type="ECO:0000256" key="1">
    <source>
        <dbReference type="ARBA" id="ARBA00022679"/>
    </source>
</evidence>
<evidence type="ECO:0000256" key="5">
    <source>
        <dbReference type="SAM" id="MobiDB-lite"/>
    </source>
</evidence>
<dbReference type="Pfam" id="PF00069">
    <property type="entry name" value="Pkinase"/>
    <property type="match status" value="1"/>
</dbReference>
<feature type="domain" description="Protein kinase" evidence="7">
    <location>
        <begin position="297"/>
        <end position="562"/>
    </location>
</feature>
<keyword evidence="1" id="KW-0808">Transferase</keyword>
<keyword evidence="2" id="KW-0547">Nucleotide-binding</keyword>
<evidence type="ECO:0000313" key="10">
    <source>
        <dbReference type="Proteomes" id="UP000627205"/>
    </source>
</evidence>
<dbReference type="InterPro" id="IPR036457">
    <property type="entry name" value="PPM-type-like_dom_sf"/>
</dbReference>
<feature type="transmembrane region" description="Helical" evidence="6">
    <location>
        <begin position="579"/>
        <end position="599"/>
    </location>
</feature>
<dbReference type="Proteomes" id="UP000627205">
    <property type="component" value="Unassembled WGS sequence"/>
</dbReference>
<dbReference type="CDD" id="cd14014">
    <property type="entry name" value="STKc_PknB_like"/>
    <property type="match status" value="1"/>
</dbReference>
<dbReference type="PROSITE" id="PS00109">
    <property type="entry name" value="PROTEIN_KINASE_TYR"/>
    <property type="match status" value="1"/>
</dbReference>
<dbReference type="PROSITE" id="PS51746">
    <property type="entry name" value="PPM_2"/>
    <property type="match status" value="1"/>
</dbReference>
<dbReference type="SMART" id="SM00331">
    <property type="entry name" value="PP2C_SIG"/>
    <property type="match status" value="1"/>
</dbReference>
<dbReference type="Pfam" id="PF13672">
    <property type="entry name" value="PP2C_2"/>
    <property type="match status" value="1"/>
</dbReference>
<dbReference type="PROSITE" id="PS50011">
    <property type="entry name" value="PROTEIN_KINASE_DOM"/>
    <property type="match status" value="1"/>
</dbReference>
<dbReference type="CDD" id="cd00143">
    <property type="entry name" value="PP2Cc"/>
    <property type="match status" value="1"/>
</dbReference>
<dbReference type="Gene3D" id="3.60.40.10">
    <property type="entry name" value="PPM-type phosphatase domain"/>
    <property type="match status" value="1"/>
</dbReference>
<keyword evidence="4" id="KW-0067">ATP-binding</keyword>
<dbReference type="PANTHER" id="PTHR43289">
    <property type="entry name" value="MITOGEN-ACTIVATED PROTEIN KINASE KINASE KINASE 20-RELATED"/>
    <property type="match status" value="1"/>
</dbReference>
<dbReference type="InterPro" id="IPR011009">
    <property type="entry name" value="Kinase-like_dom_sf"/>
</dbReference>
<reference evidence="9" key="1">
    <citation type="journal article" date="2014" name="Int. J. Syst. Evol. Microbiol.">
        <title>Complete genome sequence of Corynebacterium casei LMG S-19264T (=DSM 44701T), isolated from a smear-ripened cheese.</title>
        <authorList>
            <consortium name="US DOE Joint Genome Institute (JGI-PGF)"/>
            <person name="Walter F."/>
            <person name="Albersmeier A."/>
            <person name="Kalinowski J."/>
            <person name="Ruckert C."/>
        </authorList>
    </citation>
    <scope>NUCLEOTIDE SEQUENCE</scope>
    <source>
        <strain evidence="9">CCM 7664</strain>
    </source>
</reference>
<evidence type="ECO:0000259" key="7">
    <source>
        <dbReference type="PROSITE" id="PS50011"/>
    </source>
</evidence>
<dbReference type="InterPro" id="IPR008266">
    <property type="entry name" value="Tyr_kinase_AS"/>
</dbReference>
<accession>A0A8J3F6X1</accession>
<comment type="caution">
    <text evidence="9">The sequence shown here is derived from an EMBL/GenBank/DDBJ whole genome shotgun (WGS) entry which is preliminary data.</text>
</comment>
<gene>
    <name evidence="9" type="ORF">GCM10011430_27830</name>
</gene>
<keyword evidence="6" id="KW-0812">Transmembrane</keyword>
<evidence type="ECO:0000256" key="4">
    <source>
        <dbReference type="ARBA" id="ARBA00022840"/>
    </source>
</evidence>
<protein>
    <submittedName>
        <fullName evidence="9">Protein kinase</fullName>
    </submittedName>
</protein>
<dbReference type="SUPFAM" id="SSF81606">
    <property type="entry name" value="PP2C-like"/>
    <property type="match status" value="1"/>
</dbReference>
<dbReference type="SMART" id="SM00332">
    <property type="entry name" value="PP2Cc"/>
    <property type="match status" value="1"/>
</dbReference>
<organism evidence="9 10">
    <name type="scientific">Oxalicibacterium solurbis</name>
    <dbReference type="NCBI Taxonomy" id="69280"/>
    <lineage>
        <taxon>Bacteria</taxon>
        <taxon>Pseudomonadati</taxon>
        <taxon>Pseudomonadota</taxon>
        <taxon>Betaproteobacteria</taxon>
        <taxon>Burkholderiales</taxon>
        <taxon>Oxalobacteraceae</taxon>
        <taxon>Oxalicibacterium</taxon>
    </lineage>
</organism>
<evidence type="ECO:0000259" key="8">
    <source>
        <dbReference type="PROSITE" id="PS51746"/>
    </source>
</evidence>
<dbReference type="EMBL" id="BMDP01000004">
    <property type="protein sequence ID" value="GGI55609.1"/>
    <property type="molecule type" value="Genomic_DNA"/>
</dbReference>
<proteinExistence type="predicted"/>
<dbReference type="InterPro" id="IPR000719">
    <property type="entry name" value="Prot_kinase_dom"/>
</dbReference>
<sequence length="605" mass="67496">MSVSVHSAPRAPDKRVAHDTSMTDVAPDVLRIATGQYSDKGRKPANQDFHGIVVPMEPQLSAKGVAVALSDGISSSDVSQHASQSAVTGFLEDYYCTSETWSVKTSAERVLTAVNSWLHAQNQRSPYRYDRDRGYVCTFSALVLKSNTAHLFHVGDTRIYRLHGNALEQLTQDHRVRIHEEQSYLGRALGVNPQVEIDYLGVPLELGDCFVLATDGVYEYVDAAFVTESIEKNGDDLDRAATLIAQQAYRNGSDDNLTLQIVRIDALPARNAGELYRQLTELPLPPLLDARATLDGYRIVRPLHASARSHLYLATDEASGDTVVLKTPSIDMHGDASHLERFLMEEWVARRIDSPHVLKPYRQTRRRNYLYVVTEFVEGQTLAQWMIDHPKPDLETVRGIVEQIAAGLRAFHRLEMLHQDLRPDNIMIDATGTVKIIDFGAASVAGLDEASPTPASREMLGTLQYTAPEYFLGEGGSPRADLFSLGVIAYQLLTGRLPYGAQAARAWTRSAQQKLRYTPVLDDDLAIPLWIDDVLRKAVHPDPGKRYAELSEFVFDLRHPNRAFLNRTRAPLIERNPLAFWKSLSLLLSVTIVVLVYLLTMHGHG</sequence>
<evidence type="ECO:0000313" key="9">
    <source>
        <dbReference type="EMBL" id="GGI55609.1"/>
    </source>
</evidence>
<dbReference type="AlphaFoldDB" id="A0A8J3F6X1"/>
<name>A0A8J3F6X1_9BURK</name>
<dbReference type="PANTHER" id="PTHR43289:SF6">
    <property type="entry name" value="SERINE_THREONINE-PROTEIN KINASE NEKL-3"/>
    <property type="match status" value="1"/>
</dbReference>
<evidence type="ECO:0000256" key="2">
    <source>
        <dbReference type="ARBA" id="ARBA00022741"/>
    </source>
</evidence>
<dbReference type="SUPFAM" id="SSF56112">
    <property type="entry name" value="Protein kinase-like (PK-like)"/>
    <property type="match status" value="1"/>
</dbReference>
<dbReference type="InterPro" id="IPR001932">
    <property type="entry name" value="PPM-type_phosphatase-like_dom"/>
</dbReference>
<reference evidence="9" key="2">
    <citation type="submission" date="2020-09" db="EMBL/GenBank/DDBJ databases">
        <authorList>
            <person name="Sun Q."/>
            <person name="Sedlacek I."/>
        </authorList>
    </citation>
    <scope>NUCLEOTIDE SEQUENCE</scope>
    <source>
        <strain evidence="9">CCM 7664</strain>
    </source>
</reference>
<evidence type="ECO:0000256" key="6">
    <source>
        <dbReference type="SAM" id="Phobius"/>
    </source>
</evidence>
<dbReference type="Gene3D" id="1.10.510.10">
    <property type="entry name" value="Transferase(Phosphotransferase) domain 1"/>
    <property type="match status" value="1"/>
</dbReference>
<dbReference type="GO" id="GO:0004674">
    <property type="term" value="F:protein serine/threonine kinase activity"/>
    <property type="evidence" value="ECO:0007669"/>
    <property type="project" value="TreeGrafter"/>
</dbReference>
<evidence type="ECO:0000256" key="3">
    <source>
        <dbReference type="ARBA" id="ARBA00022777"/>
    </source>
</evidence>
<keyword evidence="6" id="KW-0472">Membrane</keyword>